<sequence>MLRWLIVILLLANLVAFALASGMLGALPASGAREPDHLNHQVHPEWLKTRPLSAAEAGDQAVVGQPAPAPAIAASALSG</sequence>
<reference evidence="1 2" key="1">
    <citation type="submission" date="2018-10" db="EMBL/GenBank/DDBJ databases">
        <title>Paraburkholderia sp. 7MK8-2, isolated from soil.</title>
        <authorList>
            <person name="Gao Z.-H."/>
            <person name="Qiu L.-H."/>
        </authorList>
    </citation>
    <scope>NUCLEOTIDE SEQUENCE [LARGE SCALE GENOMIC DNA]</scope>
    <source>
        <strain evidence="1 2">7MK8-2</strain>
    </source>
</reference>
<dbReference type="Proteomes" id="UP000280434">
    <property type="component" value="Unassembled WGS sequence"/>
</dbReference>
<organism evidence="1 2">
    <name type="scientific">Trinickia fusca</name>
    <dbReference type="NCBI Taxonomy" id="2419777"/>
    <lineage>
        <taxon>Bacteria</taxon>
        <taxon>Pseudomonadati</taxon>
        <taxon>Pseudomonadota</taxon>
        <taxon>Betaproteobacteria</taxon>
        <taxon>Burkholderiales</taxon>
        <taxon>Burkholderiaceae</taxon>
        <taxon>Trinickia</taxon>
    </lineage>
</organism>
<dbReference type="AlphaFoldDB" id="A0A494XMH9"/>
<evidence type="ECO:0000313" key="2">
    <source>
        <dbReference type="Proteomes" id="UP000280434"/>
    </source>
</evidence>
<dbReference type="EMBL" id="RBZV01000003">
    <property type="protein sequence ID" value="RKP49274.1"/>
    <property type="molecule type" value="Genomic_DNA"/>
</dbReference>
<keyword evidence="2" id="KW-1185">Reference proteome</keyword>
<name>A0A494XMH9_9BURK</name>
<dbReference type="OrthoDB" id="9035305at2"/>
<gene>
    <name evidence="1" type="ORF">D7S89_10890</name>
</gene>
<accession>A0A494XMH9</accession>
<protein>
    <submittedName>
        <fullName evidence="1">Uncharacterized protein</fullName>
    </submittedName>
</protein>
<evidence type="ECO:0000313" key="1">
    <source>
        <dbReference type="EMBL" id="RKP49274.1"/>
    </source>
</evidence>
<proteinExistence type="predicted"/>
<dbReference type="RefSeq" id="WP_121277662.1">
    <property type="nucleotide sequence ID" value="NZ_RBZV01000003.1"/>
</dbReference>
<comment type="caution">
    <text evidence="1">The sequence shown here is derived from an EMBL/GenBank/DDBJ whole genome shotgun (WGS) entry which is preliminary data.</text>
</comment>